<dbReference type="InterPro" id="IPR014327">
    <property type="entry name" value="RNA_pol_sigma70_bacteroid"/>
</dbReference>
<dbReference type="Pfam" id="PF08281">
    <property type="entry name" value="Sigma70_r4_2"/>
    <property type="match status" value="1"/>
</dbReference>
<dbReference type="InterPro" id="IPR013325">
    <property type="entry name" value="RNA_pol_sigma_r2"/>
</dbReference>
<evidence type="ECO:0000259" key="6">
    <source>
        <dbReference type="Pfam" id="PF08281"/>
    </source>
</evidence>
<accession>A0AAU9CQ06</accession>
<keyword evidence="4" id="KW-0804">Transcription</keyword>
<keyword evidence="7" id="KW-0240">DNA-directed RNA polymerase</keyword>
<dbReference type="Gene3D" id="1.10.10.10">
    <property type="entry name" value="Winged helix-like DNA-binding domain superfamily/Winged helix DNA-binding domain"/>
    <property type="match status" value="1"/>
</dbReference>
<dbReference type="InterPro" id="IPR007627">
    <property type="entry name" value="RNA_pol_sigma70_r2"/>
</dbReference>
<sequence length="189" mass="21421">MGKTNDEEIKALVVSIAKNGDRRAFRSFFDALYPLVFKVARHVTLDDELSKDVVSEVFAKLWQRRQTLGEVENIKAFVARSARNRAVDLLRKNKTAHLDLEEAGHLPEAELPDWDDDMGHEEMMTALHRAIESLPERCKIIFKLVKLEGMKQKEVAKTLDISVKTVENQIAKAVKSLALLAKKKVKKAS</sequence>
<dbReference type="GO" id="GO:0006352">
    <property type="term" value="P:DNA-templated transcription initiation"/>
    <property type="evidence" value="ECO:0007669"/>
    <property type="project" value="InterPro"/>
</dbReference>
<evidence type="ECO:0000259" key="5">
    <source>
        <dbReference type="Pfam" id="PF04542"/>
    </source>
</evidence>
<reference evidence="7 8" key="1">
    <citation type="submission" date="2021-12" db="EMBL/GenBank/DDBJ databases">
        <title>Genome sequencing of bacteria with rrn-lacking chromosome and rrn-plasmid.</title>
        <authorList>
            <person name="Anda M."/>
            <person name="Iwasaki W."/>
        </authorList>
    </citation>
    <scope>NUCLEOTIDE SEQUENCE [LARGE SCALE GENOMIC DNA]</scope>
    <source>
        <strain evidence="7 8">DSM 100852</strain>
        <plasmid evidence="7 8">pFA4</plasmid>
    </source>
</reference>
<dbReference type="EMBL" id="AP025318">
    <property type="protein sequence ID" value="BDD12313.1"/>
    <property type="molecule type" value="Genomic_DNA"/>
</dbReference>
<evidence type="ECO:0000256" key="4">
    <source>
        <dbReference type="ARBA" id="ARBA00023163"/>
    </source>
</evidence>
<dbReference type="InterPro" id="IPR013249">
    <property type="entry name" value="RNA_pol_sigma70_r4_t2"/>
</dbReference>
<dbReference type="NCBIfam" id="TIGR02937">
    <property type="entry name" value="sigma70-ECF"/>
    <property type="match status" value="1"/>
</dbReference>
<feature type="domain" description="RNA polymerase sigma factor 70 region 4 type 2" evidence="6">
    <location>
        <begin position="126"/>
        <end position="177"/>
    </location>
</feature>
<feature type="domain" description="RNA polymerase sigma-70 region 2" evidence="5">
    <location>
        <begin position="29"/>
        <end position="94"/>
    </location>
</feature>
<proteinExistence type="inferred from homology"/>
<dbReference type="Proteomes" id="UP001348817">
    <property type="component" value="Plasmid pFA4"/>
</dbReference>
<dbReference type="InterPro" id="IPR013324">
    <property type="entry name" value="RNA_pol_sigma_r3/r4-like"/>
</dbReference>
<dbReference type="InterPro" id="IPR039425">
    <property type="entry name" value="RNA_pol_sigma-70-like"/>
</dbReference>
<keyword evidence="7" id="KW-0614">Plasmid</keyword>
<dbReference type="Pfam" id="PF04542">
    <property type="entry name" value="Sigma70_r2"/>
    <property type="match status" value="1"/>
</dbReference>
<evidence type="ECO:0000256" key="1">
    <source>
        <dbReference type="ARBA" id="ARBA00010641"/>
    </source>
</evidence>
<dbReference type="RefSeq" id="WP_338395665.1">
    <property type="nucleotide sequence ID" value="NZ_AP025318.1"/>
</dbReference>
<dbReference type="InterPro" id="IPR014284">
    <property type="entry name" value="RNA_pol_sigma-70_dom"/>
</dbReference>
<evidence type="ECO:0000256" key="3">
    <source>
        <dbReference type="ARBA" id="ARBA00023082"/>
    </source>
</evidence>
<dbReference type="GO" id="GO:0003677">
    <property type="term" value="F:DNA binding"/>
    <property type="evidence" value="ECO:0007669"/>
    <property type="project" value="InterPro"/>
</dbReference>
<organism evidence="7 8">
    <name type="scientific">Fulvitalea axinellae</name>
    <dbReference type="NCBI Taxonomy" id="1182444"/>
    <lineage>
        <taxon>Bacteria</taxon>
        <taxon>Pseudomonadati</taxon>
        <taxon>Bacteroidota</taxon>
        <taxon>Cytophagia</taxon>
        <taxon>Cytophagales</taxon>
        <taxon>Persicobacteraceae</taxon>
        <taxon>Fulvitalea</taxon>
    </lineage>
</organism>
<protein>
    <submittedName>
        <fullName evidence="7">DNA-directed RNA polymerase sigma-70 factor</fullName>
    </submittedName>
</protein>
<evidence type="ECO:0000313" key="8">
    <source>
        <dbReference type="Proteomes" id="UP001348817"/>
    </source>
</evidence>
<dbReference type="NCBIfam" id="TIGR02985">
    <property type="entry name" value="Sig70_bacteroi1"/>
    <property type="match status" value="1"/>
</dbReference>
<dbReference type="InterPro" id="IPR036388">
    <property type="entry name" value="WH-like_DNA-bd_sf"/>
</dbReference>
<keyword evidence="2" id="KW-0805">Transcription regulation</keyword>
<dbReference type="GO" id="GO:0016987">
    <property type="term" value="F:sigma factor activity"/>
    <property type="evidence" value="ECO:0007669"/>
    <property type="project" value="UniProtKB-KW"/>
</dbReference>
<keyword evidence="8" id="KW-1185">Reference proteome</keyword>
<evidence type="ECO:0000256" key="2">
    <source>
        <dbReference type="ARBA" id="ARBA00023015"/>
    </source>
</evidence>
<dbReference type="PANTHER" id="PTHR43133:SF46">
    <property type="entry name" value="RNA POLYMERASE SIGMA-70 FACTOR ECF SUBFAMILY"/>
    <property type="match status" value="1"/>
</dbReference>
<dbReference type="SUPFAM" id="SSF88946">
    <property type="entry name" value="Sigma2 domain of RNA polymerase sigma factors"/>
    <property type="match status" value="1"/>
</dbReference>
<geneLocation type="plasmid" evidence="7 8">
    <name>pFA4</name>
</geneLocation>
<evidence type="ECO:0000313" key="7">
    <source>
        <dbReference type="EMBL" id="BDD12313.1"/>
    </source>
</evidence>
<keyword evidence="3" id="KW-0731">Sigma factor</keyword>
<dbReference type="PANTHER" id="PTHR43133">
    <property type="entry name" value="RNA POLYMERASE ECF-TYPE SIGMA FACTO"/>
    <property type="match status" value="1"/>
</dbReference>
<dbReference type="KEGG" id="fax:FUAX_47450"/>
<dbReference type="AlphaFoldDB" id="A0AAU9CQ06"/>
<dbReference type="GO" id="GO:0000428">
    <property type="term" value="C:DNA-directed RNA polymerase complex"/>
    <property type="evidence" value="ECO:0007669"/>
    <property type="project" value="UniProtKB-KW"/>
</dbReference>
<comment type="similarity">
    <text evidence="1">Belongs to the sigma-70 factor family. ECF subfamily.</text>
</comment>
<dbReference type="SUPFAM" id="SSF88659">
    <property type="entry name" value="Sigma3 and sigma4 domains of RNA polymerase sigma factors"/>
    <property type="match status" value="1"/>
</dbReference>
<name>A0AAU9CQ06_9BACT</name>
<gene>
    <name evidence="7" type="ORF">FUAX_47450</name>
</gene>
<dbReference type="Gene3D" id="1.10.1740.10">
    <property type="match status" value="1"/>
</dbReference>